<organism evidence="1 2">
    <name type="scientific">Lithocarpus litseifolius</name>
    <dbReference type="NCBI Taxonomy" id="425828"/>
    <lineage>
        <taxon>Eukaryota</taxon>
        <taxon>Viridiplantae</taxon>
        <taxon>Streptophyta</taxon>
        <taxon>Embryophyta</taxon>
        <taxon>Tracheophyta</taxon>
        <taxon>Spermatophyta</taxon>
        <taxon>Magnoliopsida</taxon>
        <taxon>eudicotyledons</taxon>
        <taxon>Gunneridae</taxon>
        <taxon>Pentapetalae</taxon>
        <taxon>rosids</taxon>
        <taxon>fabids</taxon>
        <taxon>Fagales</taxon>
        <taxon>Fagaceae</taxon>
        <taxon>Lithocarpus</taxon>
    </lineage>
</organism>
<dbReference type="EMBL" id="JAZDWU010000002">
    <property type="protein sequence ID" value="KAL0009671.1"/>
    <property type="molecule type" value="Genomic_DNA"/>
</dbReference>
<sequence length="193" mass="21887">MALLLPTWRVGNGALIRIYHDSWLPDPYNKRVVSPRVFLAKDAQVSVLIDKEHRCWLLEAIDNIFLPHEAAAIKSIPLSLKECEDKMFWPHSPDGKYSVRSAYKLLMEEALKESPSPSDLTPTKRIWKGIWSLRVPNRVKTLNHLRVGDSSAPLWKIHSMALDSLQEFQRATSALPPAPKAPIISRWLPPLAG</sequence>
<name>A0AAW2DGW0_9ROSI</name>
<accession>A0AAW2DGW0</accession>
<comment type="caution">
    <text evidence="1">The sequence shown here is derived from an EMBL/GenBank/DDBJ whole genome shotgun (WGS) entry which is preliminary data.</text>
</comment>
<reference evidence="1 2" key="1">
    <citation type="submission" date="2024-01" db="EMBL/GenBank/DDBJ databases">
        <title>A telomere-to-telomere, gap-free genome of sweet tea (Lithocarpus litseifolius).</title>
        <authorList>
            <person name="Zhou J."/>
        </authorList>
    </citation>
    <scope>NUCLEOTIDE SEQUENCE [LARGE SCALE GENOMIC DNA]</scope>
    <source>
        <strain evidence="1">Zhou-2022a</strain>
        <tissue evidence="1">Leaf</tissue>
    </source>
</reference>
<gene>
    <name evidence="1" type="ORF">SO802_004779</name>
</gene>
<evidence type="ECO:0000313" key="2">
    <source>
        <dbReference type="Proteomes" id="UP001459277"/>
    </source>
</evidence>
<keyword evidence="2" id="KW-1185">Reference proteome</keyword>
<evidence type="ECO:0000313" key="1">
    <source>
        <dbReference type="EMBL" id="KAL0009671.1"/>
    </source>
</evidence>
<protein>
    <submittedName>
        <fullName evidence="1">Uncharacterized protein</fullName>
    </submittedName>
</protein>
<dbReference type="Proteomes" id="UP001459277">
    <property type="component" value="Unassembled WGS sequence"/>
</dbReference>
<dbReference type="AlphaFoldDB" id="A0AAW2DGW0"/>
<proteinExistence type="predicted"/>